<comment type="caution">
    <text evidence="1">The sequence shown here is derived from an EMBL/GenBank/DDBJ whole genome shotgun (WGS) entry which is preliminary data.</text>
</comment>
<proteinExistence type="predicted"/>
<name>A0A645HI08_9ZZZZ</name>
<dbReference type="EMBL" id="VSSQ01094043">
    <property type="protein sequence ID" value="MPN38668.1"/>
    <property type="molecule type" value="Genomic_DNA"/>
</dbReference>
<evidence type="ECO:0000313" key="1">
    <source>
        <dbReference type="EMBL" id="MPN38668.1"/>
    </source>
</evidence>
<dbReference type="AlphaFoldDB" id="A0A645HI08"/>
<accession>A0A645HI08</accession>
<reference evidence="1" key="1">
    <citation type="submission" date="2019-08" db="EMBL/GenBank/DDBJ databases">
        <authorList>
            <person name="Kucharzyk K."/>
            <person name="Murdoch R.W."/>
            <person name="Higgins S."/>
            <person name="Loffler F."/>
        </authorList>
    </citation>
    <scope>NUCLEOTIDE SEQUENCE</scope>
</reference>
<gene>
    <name evidence="1" type="ORF">SDC9_186193</name>
</gene>
<sequence length="198" mass="22020">MSVGDFLFGSDSVSAVFNLPSYHIFRDGHRRNDLASDGRKRARPVSLLFASGVVLDEADRPVAVHDQRKVVATGSRLRGNRRRDRDFADAGILTVVLEADGVLVARTRSVDKRVETLLRRNHAFGLALRIERNGLAALVVGGDQRRREFRLPDFNLPDVYAFAVCRDCRINAAFKTGGKSLHLRSARRSIPSAHFAVK</sequence>
<protein>
    <submittedName>
        <fullName evidence="1">Uncharacterized protein</fullName>
    </submittedName>
</protein>
<organism evidence="1">
    <name type="scientific">bioreactor metagenome</name>
    <dbReference type="NCBI Taxonomy" id="1076179"/>
    <lineage>
        <taxon>unclassified sequences</taxon>
        <taxon>metagenomes</taxon>
        <taxon>ecological metagenomes</taxon>
    </lineage>
</organism>